<proteinExistence type="predicted"/>
<protein>
    <submittedName>
        <fullName evidence="1">Type I interferon 19</fullName>
    </submittedName>
</protein>
<name>A0A1B1FFU9_XENLA</name>
<dbReference type="AlphaFoldDB" id="A0A1B1FFU9"/>
<accession>A0A1B1FFU9</accession>
<dbReference type="PaxDb" id="8355-A0A1B1FFU9"/>
<organism evidence="1">
    <name type="scientific">Xenopus laevis</name>
    <name type="common">African clawed frog</name>
    <dbReference type="NCBI Taxonomy" id="8355"/>
    <lineage>
        <taxon>Eukaryota</taxon>
        <taxon>Metazoa</taxon>
        <taxon>Chordata</taxon>
        <taxon>Craniata</taxon>
        <taxon>Vertebrata</taxon>
        <taxon>Euteleostomi</taxon>
        <taxon>Amphibia</taxon>
        <taxon>Batrachia</taxon>
        <taxon>Anura</taxon>
        <taxon>Pipoidea</taxon>
        <taxon>Pipidae</taxon>
        <taxon>Xenopodinae</taxon>
        <taxon>Xenopus</taxon>
        <taxon>Xenopus</taxon>
    </lineage>
</organism>
<sequence length="188" mass="21867">MPARMRGLMSAGMCELPSAHMRRSTKQCAYAQNSKKMGREGTGHGVDDRAELIDHKIQKAFDHFPPNKNHEDDCLLEIPDNLFPKNRSQAEVAAMVSIVHRRTMKDLHRFRLPVEKHNELRLLLQKQINQLAPCIKGKAQYKEATELIYKQYKEISKKVREWESTECTETINWAFNNILQQAVQRLLK</sequence>
<reference evidence="1" key="1">
    <citation type="journal article" date="2016" name="Sci. Rep.">
        <title>Expansion of amphibian intronless interferons revises the paradigm for interferon evolution and functional diversity.</title>
        <authorList>
            <person name="Sang Y."/>
            <person name="Liu Q."/>
            <person name="Lee J."/>
            <person name="Ma W."/>
            <person name="McVey D.S."/>
            <person name="Blecha F."/>
        </authorList>
    </citation>
    <scope>NUCLEOTIDE SEQUENCE</scope>
    <source>
        <strain evidence="1">Ifnx19</strain>
    </source>
</reference>
<dbReference type="SMR" id="A0A1B1FFU9"/>
<dbReference type="EMBL" id="KU594586">
    <property type="protein sequence ID" value="ANQ43331.1"/>
    <property type="molecule type" value="Genomic_DNA"/>
</dbReference>
<evidence type="ECO:0000313" key="1">
    <source>
        <dbReference type="EMBL" id="ANQ43331.1"/>
    </source>
</evidence>